<keyword evidence="3" id="KW-0393">Immunoglobulin domain</keyword>
<evidence type="ECO:0000256" key="2">
    <source>
        <dbReference type="ARBA" id="ARBA00023130"/>
    </source>
</evidence>
<name>A0A9N7YVW0_PLEPL</name>
<proteinExistence type="predicted"/>
<keyword evidence="1 4" id="KW-0732">Signal</keyword>
<dbReference type="AlphaFoldDB" id="A0A9N7YVW0"/>
<feature type="signal peptide" evidence="4">
    <location>
        <begin position="1"/>
        <end position="22"/>
    </location>
</feature>
<dbReference type="PANTHER" id="PTHR19367:SF18">
    <property type="entry name" value="T CELL RECEPTOR ALPHA VARIABLE 16"/>
    <property type="match status" value="1"/>
</dbReference>
<gene>
    <name evidence="5" type="ORF">PLEPLA_LOCUS28103</name>
</gene>
<evidence type="ECO:0008006" key="7">
    <source>
        <dbReference type="Google" id="ProtNLM"/>
    </source>
</evidence>
<dbReference type="SUPFAM" id="SSF48726">
    <property type="entry name" value="Immunoglobulin"/>
    <property type="match status" value="1"/>
</dbReference>
<sequence length="93" mass="10110">MFPLRHAGVWPLFLFILKGVSCDELTPDQTAEFSVEGSSVTLSYKFSRTITGQILAAPTSGLKIQVEQNQIHMIISSAAVTDSAVYYCAVSPQ</sequence>
<dbReference type="GO" id="GO:0002250">
    <property type="term" value="P:adaptive immune response"/>
    <property type="evidence" value="ECO:0007669"/>
    <property type="project" value="UniProtKB-KW"/>
</dbReference>
<feature type="chain" id="PRO_5040152454" description="Ig-like domain-containing protein" evidence="4">
    <location>
        <begin position="23"/>
        <end position="93"/>
    </location>
</feature>
<reference evidence="5" key="1">
    <citation type="submission" date="2020-03" db="EMBL/GenBank/DDBJ databases">
        <authorList>
            <person name="Weist P."/>
        </authorList>
    </citation>
    <scope>NUCLEOTIDE SEQUENCE</scope>
</reference>
<dbReference type="InterPro" id="IPR013783">
    <property type="entry name" value="Ig-like_fold"/>
</dbReference>
<dbReference type="Gene3D" id="2.60.40.10">
    <property type="entry name" value="Immunoglobulins"/>
    <property type="match status" value="1"/>
</dbReference>
<keyword evidence="2" id="KW-1064">Adaptive immunity</keyword>
<keyword evidence="6" id="KW-1185">Reference proteome</keyword>
<dbReference type="PANTHER" id="PTHR19367">
    <property type="entry name" value="T-CELL RECEPTOR ALPHA CHAIN V REGION"/>
    <property type="match status" value="1"/>
</dbReference>
<evidence type="ECO:0000313" key="5">
    <source>
        <dbReference type="EMBL" id="CAB1440337.1"/>
    </source>
</evidence>
<protein>
    <recommendedName>
        <fullName evidence="7">Ig-like domain-containing protein</fullName>
    </recommendedName>
</protein>
<accession>A0A9N7YVW0</accession>
<organism evidence="5 6">
    <name type="scientific">Pleuronectes platessa</name>
    <name type="common">European plaice</name>
    <dbReference type="NCBI Taxonomy" id="8262"/>
    <lineage>
        <taxon>Eukaryota</taxon>
        <taxon>Metazoa</taxon>
        <taxon>Chordata</taxon>
        <taxon>Craniata</taxon>
        <taxon>Vertebrata</taxon>
        <taxon>Euteleostomi</taxon>
        <taxon>Actinopterygii</taxon>
        <taxon>Neopterygii</taxon>
        <taxon>Teleostei</taxon>
        <taxon>Neoteleostei</taxon>
        <taxon>Acanthomorphata</taxon>
        <taxon>Carangaria</taxon>
        <taxon>Pleuronectiformes</taxon>
        <taxon>Pleuronectoidei</taxon>
        <taxon>Pleuronectidae</taxon>
        <taxon>Pleuronectes</taxon>
    </lineage>
</organism>
<dbReference type="EMBL" id="CADEAL010002442">
    <property type="protein sequence ID" value="CAB1440337.1"/>
    <property type="molecule type" value="Genomic_DNA"/>
</dbReference>
<comment type="caution">
    <text evidence="5">The sequence shown here is derived from an EMBL/GenBank/DDBJ whole genome shotgun (WGS) entry which is preliminary data.</text>
</comment>
<keyword evidence="2" id="KW-0391">Immunity</keyword>
<dbReference type="InterPro" id="IPR051287">
    <property type="entry name" value="TCR_variable_region"/>
</dbReference>
<dbReference type="Proteomes" id="UP001153269">
    <property type="component" value="Unassembled WGS sequence"/>
</dbReference>
<dbReference type="InterPro" id="IPR036179">
    <property type="entry name" value="Ig-like_dom_sf"/>
</dbReference>
<evidence type="ECO:0000256" key="3">
    <source>
        <dbReference type="ARBA" id="ARBA00023319"/>
    </source>
</evidence>
<evidence type="ECO:0000256" key="1">
    <source>
        <dbReference type="ARBA" id="ARBA00022729"/>
    </source>
</evidence>
<evidence type="ECO:0000313" key="6">
    <source>
        <dbReference type="Proteomes" id="UP001153269"/>
    </source>
</evidence>
<evidence type="ECO:0000256" key="4">
    <source>
        <dbReference type="SAM" id="SignalP"/>
    </source>
</evidence>